<accession>V2XFQ7</accession>
<feature type="signal peptide" evidence="1">
    <location>
        <begin position="1"/>
        <end position="17"/>
    </location>
</feature>
<protein>
    <submittedName>
        <fullName evidence="2">Uncharacterized protein</fullName>
    </submittedName>
</protein>
<keyword evidence="1" id="KW-0732">Signal</keyword>
<evidence type="ECO:0000313" key="3">
    <source>
        <dbReference type="Proteomes" id="UP000017559"/>
    </source>
</evidence>
<dbReference type="KEGG" id="mrr:Moror_4356"/>
<evidence type="ECO:0000313" key="2">
    <source>
        <dbReference type="EMBL" id="ESK92557.1"/>
    </source>
</evidence>
<evidence type="ECO:0000256" key="1">
    <source>
        <dbReference type="SAM" id="SignalP"/>
    </source>
</evidence>
<dbReference type="Proteomes" id="UP000017559">
    <property type="component" value="Unassembled WGS sequence"/>
</dbReference>
<dbReference type="AlphaFoldDB" id="V2XFQ7"/>
<name>V2XFQ7_MONRO</name>
<dbReference type="HOGENOM" id="CLU_1627521_0_0_1"/>
<reference evidence="2 3" key="1">
    <citation type="journal article" date="2014" name="BMC Genomics">
        <title>Genome and secretome analysis of the hemibiotrophic fungal pathogen, Moniliophthora roreri, which causes frosty pod rot disease of cacao: mechanisms of the biotrophic and necrotrophic phases.</title>
        <authorList>
            <person name="Meinhardt L.W."/>
            <person name="Costa G.G.L."/>
            <person name="Thomazella D.P.T."/>
            <person name="Teixeira P.J.P.L."/>
            <person name="Carazzolle M.F."/>
            <person name="Schuster S.C."/>
            <person name="Carlson J.E."/>
            <person name="Guiltinan M.J."/>
            <person name="Mieczkowski P."/>
            <person name="Farmer A."/>
            <person name="Ramaraj T."/>
            <person name="Crozier J."/>
            <person name="Davis R.E."/>
            <person name="Shao J."/>
            <person name="Melnick R.L."/>
            <person name="Pereira G.A.G."/>
            <person name="Bailey B.A."/>
        </authorList>
    </citation>
    <scope>NUCLEOTIDE SEQUENCE [LARGE SCALE GENOMIC DNA]</scope>
    <source>
        <strain evidence="2 3">MCA 2997</strain>
    </source>
</reference>
<gene>
    <name evidence="2" type="ORF">Moror_4356</name>
</gene>
<sequence length="163" mass="19136">MNLRTTIILAAVTLVFGSPVDVGAHHQHDGLIHDDEIIWGRRAENDHIAADGSEWGRREEDDIHEWGKRAEDGFITVDSDMQRANRMRDESEPATDGQDWIRRLTPDEPTLDVHEWQRTKRLQHVNREPTTNSQDWQRKRAALWRLCISLIQRYSETDYTIDR</sequence>
<feature type="chain" id="PRO_5004712216" evidence="1">
    <location>
        <begin position="18"/>
        <end position="163"/>
    </location>
</feature>
<organism evidence="2 3">
    <name type="scientific">Moniliophthora roreri (strain MCA 2997)</name>
    <name type="common">Cocoa frosty pod rot fungus</name>
    <name type="synonym">Crinipellis roreri</name>
    <dbReference type="NCBI Taxonomy" id="1381753"/>
    <lineage>
        <taxon>Eukaryota</taxon>
        <taxon>Fungi</taxon>
        <taxon>Dikarya</taxon>
        <taxon>Basidiomycota</taxon>
        <taxon>Agaricomycotina</taxon>
        <taxon>Agaricomycetes</taxon>
        <taxon>Agaricomycetidae</taxon>
        <taxon>Agaricales</taxon>
        <taxon>Marasmiineae</taxon>
        <taxon>Marasmiaceae</taxon>
        <taxon>Moniliophthora</taxon>
    </lineage>
</organism>
<proteinExistence type="predicted"/>
<comment type="caution">
    <text evidence="2">The sequence shown here is derived from an EMBL/GenBank/DDBJ whole genome shotgun (WGS) entry which is preliminary data.</text>
</comment>
<dbReference type="EMBL" id="AWSO01000275">
    <property type="protein sequence ID" value="ESK92557.1"/>
    <property type="molecule type" value="Genomic_DNA"/>
</dbReference>
<keyword evidence="3" id="KW-1185">Reference proteome</keyword>